<evidence type="ECO:0000313" key="2">
    <source>
        <dbReference type="EMBL" id="NFF87910.1"/>
    </source>
</evidence>
<dbReference type="AlphaFoldDB" id="A0A0M1M112"/>
<evidence type="ECO:0000313" key="4">
    <source>
        <dbReference type="Proteomes" id="UP000473681"/>
    </source>
</evidence>
<dbReference type="OrthoDB" id="9791357at2"/>
<evidence type="ECO:0000313" key="3">
    <source>
        <dbReference type="EMBL" id="NFN35310.1"/>
    </source>
</evidence>
<dbReference type="PANTHER" id="PTHR21381:SF3">
    <property type="entry name" value="SGC REGION PROTEIN SGCQ-RELATED"/>
    <property type="match status" value="1"/>
</dbReference>
<gene>
    <name evidence="2" type="ORF">FC774_08525</name>
    <name evidence="3" type="ORF">FDB51_09230</name>
</gene>
<accession>A0A0M1M112</accession>
<dbReference type="EMBL" id="SWVK01000011">
    <property type="protein sequence ID" value="NFN35310.1"/>
    <property type="molecule type" value="Genomic_DNA"/>
</dbReference>
<dbReference type="CDD" id="cd04722">
    <property type="entry name" value="TIM_phosphate_binding"/>
    <property type="match status" value="1"/>
</dbReference>
<dbReference type="RefSeq" id="WP_053341893.1">
    <property type="nucleotide sequence ID" value="NZ_JACBBU010000015.1"/>
</dbReference>
<protein>
    <submittedName>
        <fullName evidence="2">BtpA/SgcQ family protein</fullName>
    </submittedName>
</protein>
<dbReference type="NCBIfam" id="TIGR00259">
    <property type="entry name" value="thylakoid_BtpA"/>
    <property type="match status" value="1"/>
</dbReference>
<comment type="similarity">
    <text evidence="1">Belongs to the BtpA family.</text>
</comment>
<evidence type="ECO:0000256" key="1">
    <source>
        <dbReference type="ARBA" id="ARBA00006007"/>
    </source>
</evidence>
<dbReference type="Pfam" id="PF03437">
    <property type="entry name" value="BtpA"/>
    <property type="match status" value="1"/>
</dbReference>
<name>A0A0M1M112_CLOBO</name>
<dbReference type="InterPro" id="IPR011060">
    <property type="entry name" value="RibuloseP-bd_barrel"/>
</dbReference>
<dbReference type="InterPro" id="IPR005137">
    <property type="entry name" value="BtpA"/>
</dbReference>
<reference evidence="4 5" key="1">
    <citation type="submission" date="2019-04" db="EMBL/GenBank/DDBJ databases">
        <title>Genome sequencing of Clostridium botulinum Groups I-IV and Clostridium butyricum.</title>
        <authorList>
            <person name="Brunt J."/>
            <person name="Van Vliet A.H.M."/>
            <person name="Stringer S.C."/>
            <person name="Carter A.T."/>
            <person name="Peck M.W."/>
        </authorList>
    </citation>
    <scope>NUCLEOTIDE SEQUENCE [LARGE SCALE GENOMIC DNA]</scope>
    <source>
        <strain evidence="2 5">1605</strain>
        <strain evidence="3 4">CB-K-33E</strain>
    </source>
</reference>
<evidence type="ECO:0000313" key="5">
    <source>
        <dbReference type="Proteomes" id="UP000476820"/>
    </source>
</evidence>
<sequence length="264" mass="28060">MSKKDILKINSETVIGMVHCLALPGTPGFDGDFKKILDRAVEDAITLQKAGVDAIIVENMGDTPFSAKLEISQIAALSAATMMVKEAVNIPVGVDAAFNDCKASLSIAAITGATFVRIPVFVDTVLFTDGIINPVARECMIYRKQLGAEHIKILADVQVKHSHMLLPNITIEQSAKEAADNGADAIIVTGSAIGEETPIQMIERVKKVVNIPVIAGSGVNSNNIKEQMKIADGAIIGSSLKKDGIITNPISYELVNQLVEALNK</sequence>
<dbReference type="PIRSF" id="PIRSF005956">
    <property type="entry name" value="BtpA"/>
    <property type="match status" value="1"/>
</dbReference>
<proteinExistence type="inferred from homology"/>
<dbReference type="Gene3D" id="3.20.20.70">
    <property type="entry name" value="Aldolase class I"/>
    <property type="match status" value="1"/>
</dbReference>
<dbReference type="PANTHER" id="PTHR21381">
    <property type="entry name" value="ZGC:162297"/>
    <property type="match status" value="1"/>
</dbReference>
<dbReference type="InterPro" id="IPR013785">
    <property type="entry name" value="Aldolase_TIM"/>
</dbReference>
<dbReference type="Proteomes" id="UP000473681">
    <property type="component" value="Unassembled WGS sequence"/>
</dbReference>
<dbReference type="SUPFAM" id="SSF51366">
    <property type="entry name" value="Ribulose-phoshate binding barrel"/>
    <property type="match status" value="1"/>
</dbReference>
<comment type="caution">
    <text evidence="2">The sequence shown here is derived from an EMBL/GenBank/DDBJ whole genome shotgun (WGS) entry which is preliminary data.</text>
</comment>
<dbReference type="Proteomes" id="UP000476820">
    <property type="component" value="Unassembled WGS sequence"/>
</dbReference>
<dbReference type="EMBL" id="SWOV01000018">
    <property type="protein sequence ID" value="NFF87910.1"/>
    <property type="molecule type" value="Genomic_DNA"/>
</dbReference>
<organism evidence="2 5">
    <name type="scientific">Clostridium botulinum</name>
    <dbReference type="NCBI Taxonomy" id="1491"/>
    <lineage>
        <taxon>Bacteria</taxon>
        <taxon>Bacillati</taxon>
        <taxon>Bacillota</taxon>
        <taxon>Clostridia</taxon>
        <taxon>Eubacteriales</taxon>
        <taxon>Clostridiaceae</taxon>
        <taxon>Clostridium</taxon>
    </lineage>
</organism>